<comment type="caution">
    <text evidence="8">The sequence shown here is derived from an EMBL/GenBank/DDBJ whole genome shotgun (WGS) entry which is preliminary data.</text>
</comment>
<comment type="similarity">
    <text evidence="6">Belongs to the RnpA family.</text>
</comment>
<dbReference type="Proteomes" id="UP001528912">
    <property type="component" value="Unassembled WGS sequence"/>
</dbReference>
<dbReference type="SUPFAM" id="SSF54211">
    <property type="entry name" value="Ribosomal protein S5 domain 2-like"/>
    <property type="match status" value="1"/>
</dbReference>
<evidence type="ECO:0000256" key="1">
    <source>
        <dbReference type="ARBA" id="ARBA00022694"/>
    </source>
</evidence>
<keyword evidence="3 6" id="KW-0255">Endonuclease</keyword>
<protein>
    <recommendedName>
        <fullName evidence="6 7">Ribonuclease P protein component</fullName>
        <shortName evidence="6">RNase P protein</shortName>
        <shortName evidence="6">RNaseP protein</shortName>
        <ecNumber evidence="6 7">3.1.26.5</ecNumber>
    </recommendedName>
    <alternativeName>
        <fullName evidence="6">Protein C5</fullName>
    </alternativeName>
</protein>
<reference evidence="8 9" key="1">
    <citation type="submission" date="2023-03" db="EMBL/GenBank/DDBJ databases">
        <title>YIM 133296 draft genome.</title>
        <authorList>
            <person name="Xiong L."/>
        </authorList>
    </citation>
    <scope>NUCLEOTIDE SEQUENCE [LARGE SCALE GENOMIC DNA]</scope>
    <source>
        <strain evidence="8 9">YIM 133296</strain>
    </source>
</reference>
<dbReference type="GO" id="GO:0004526">
    <property type="term" value="F:ribonuclease P activity"/>
    <property type="evidence" value="ECO:0007669"/>
    <property type="project" value="UniProtKB-EC"/>
</dbReference>
<evidence type="ECO:0000313" key="9">
    <source>
        <dbReference type="Proteomes" id="UP001528912"/>
    </source>
</evidence>
<keyword evidence="2 6" id="KW-0540">Nuclease</keyword>
<dbReference type="EC" id="3.1.26.5" evidence="6 7"/>
<evidence type="ECO:0000256" key="4">
    <source>
        <dbReference type="ARBA" id="ARBA00022801"/>
    </source>
</evidence>
<keyword evidence="5 6" id="KW-0694">RNA-binding</keyword>
<evidence type="ECO:0000256" key="7">
    <source>
        <dbReference type="NCBIfam" id="TIGR00188"/>
    </source>
</evidence>
<dbReference type="InterPro" id="IPR000100">
    <property type="entry name" value="RNase_P"/>
</dbReference>
<evidence type="ECO:0000256" key="5">
    <source>
        <dbReference type="ARBA" id="ARBA00022884"/>
    </source>
</evidence>
<dbReference type="PANTHER" id="PTHR33992">
    <property type="entry name" value="RIBONUCLEASE P PROTEIN COMPONENT"/>
    <property type="match status" value="1"/>
</dbReference>
<dbReference type="NCBIfam" id="TIGR00188">
    <property type="entry name" value="rnpA"/>
    <property type="match status" value="1"/>
</dbReference>
<name>A0ABT6C4L1_9MICO</name>
<evidence type="ECO:0000256" key="3">
    <source>
        <dbReference type="ARBA" id="ARBA00022759"/>
    </source>
</evidence>
<comment type="subunit">
    <text evidence="6">Consists of a catalytic RNA component (M1 or rnpB) and a protein subunit.</text>
</comment>
<gene>
    <name evidence="6 8" type="primary">rnpA</name>
    <name evidence="8" type="ORF">P4R38_06450</name>
</gene>
<dbReference type="RefSeq" id="WP_277191508.1">
    <property type="nucleotide sequence ID" value="NZ_JAROAV010000023.1"/>
</dbReference>
<comment type="function">
    <text evidence="6">RNaseP catalyzes the removal of the 5'-leader sequence from pre-tRNA to produce the mature 5'-terminus. It can also cleave other RNA substrates such as 4.5S RNA. The protein component plays an auxiliary but essential role in vivo by binding to the 5'-leader sequence and broadening the substrate specificity of the ribozyme.</text>
</comment>
<proteinExistence type="inferred from homology"/>
<evidence type="ECO:0000313" key="8">
    <source>
        <dbReference type="EMBL" id="MDF8263879.1"/>
    </source>
</evidence>
<keyword evidence="4 6" id="KW-0378">Hydrolase</keyword>
<comment type="catalytic activity">
    <reaction evidence="6">
        <text>Endonucleolytic cleavage of RNA, removing 5'-extranucleotides from tRNA precursor.</text>
        <dbReference type="EC" id="3.1.26.5"/>
    </reaction>
</comment>
<evidence type="ECO:0000256" key="6">
    <source>
        <dbReference type="HAMAP-Rule" id="MF_00227"/>
    </source>
</evidence>
<keyword evidence="1 6" id="KW-0819">tRNA processing</keyword>
<sequence length="131" mass="13966">MLPASHRLRVAADYRSVLRGRRDDVRLPSARSGGRLLVLHVARLGAGHDHADAGEGSLPRVGFVVSKAVGGSVVRNRTKRVLRHIARARLDRVPGGVGVVVRAQPAAAGASTGELAAEYDRLLDQTLGRLR</sequence>
<evidence type="ECO:0000256" key="2">
    <source>
        <dbReference type="ARBA" id="ARBA00022722"/>
    </source>
</evidence>
<dbReference type="InterPro" id="IPR020568">
    <property type="entry name" value="Ribosomal_Su5_D2-typ_SF"/>
</dbReference>
<dbReference type="EMBL" id="JAROAV010000023">
    <property type="protein sequence ID" value="MDF8263879.1"/>
    <property type="molecule type" value="Genomic_DNA"/>
</dbReference>
<dbReference type="Pfam" id="PF00825">
    <property type="entry name" value="Ribonuclease_P"/>
    <property type="match status" value="1"/>
</dbReference>
<dbReference type="Gene3D" id="3.30.230.10">
    <property type="match status" value="1"/>
</dbReference>
<dbReference type="InterPro" id="IPR014721">
    <property type="entry name" value="Ribsml_uS5_D2-typ_fold_subgr"/>
</dbReference>
<organism evidence="8 9">
    <name type="scientific">Luteipulveratus flavus</name>
    <dbReference type="NCBI Taxonomy" id="3031728"/>
    <lineage>
        <taxon>Bacteria</taxon>
        <taxon>Bacillati</taxon>
        <taxon>Actinomycetota</taxon>
        <taxon>Actinomycetes</taxon>
        <taxon>Micrococcales</taxon>
        <taxon>Dermacoccaceae</taxon>
        <taxon>Luteipulveratus</taxon>
    </lineage>
</organism>
<keyword evidence="9" id="KW-1185">Reference proteome</keyword>
<dbReference type="HAMAP" id="MF_00227">
    <property type="entry name" value="RNase_P"/>
    <property type="match status" value="1"/>
</dbReference>
<dbReference type="PANTHER" id="PTHR33992:SF1">
    <property type="entry name" value="RIBONUCLEASE P PROTEIN COMPONENT"/>
    <property type="match status" value="1"/>
</dbReference>
<accession>A0ABT6C4L1</accession>